<feature type="region of interest" description="Disordered" evidence="5">
    <location>
        <begin position="1736"/>
        <end position="1757"/>
    </location>
</feature>
<keyword evidence="2" id="KW-0963">Cytoplasm</keyword>
<dbReference type="Gene3D" id="1.20.120.1900">
    <property type="entry name" value="Gamma-tubulin complex, C-terminal domain"/>
    <property type="match status" value="1"/>
</dbReference>
<dbReference type="VEuPathDB" id="PlasmoDB:PVX_095425"/>
<gene>
    <name evidence="6" type="ORF">PVX_095425</name>
</gene>
<feature type="compositionally biased region" description="Acidic residues" evidence="5">
    <location>
        <begin position="118"/>
        <end position="132"/>
    </location>
</feature>
<dbReference type="Proteomes" id="UP000008333">
    <property type="component" value="Unassembled WGS sequence"/>
</dbReference>
<feature type="region of interest" description="Disordered" evidence="5">
    <location>
        <begin position="1214"/>
        <end position="1233"/>
    </location>
</feature>
<evidence type="ECO:0000313" key="6">
    <source>
        <dbReference type="EMBL" id="EDL44824.1"/>
    </source>
</evidence>
<keyword evidence="4" id="KW-0206">Cytoskeleton</keyword>
<dbReference type="EMBL" id="AAKM01000008">
    <property type="protein sequence ID" value="EDL44824.1"/>
    <property type="molecule type" value="Genomic_DNA"/>
</dbReference>
<dbReference type="InterPro" id="IPR042241">
    <property type="entry name" value="GCP_C_sf"/>
</dbReference>
<dbReference type="PANTHER" id="PTHR19302">
    <property type="entry name" value="GAMMA TUBULIN COMPLEX PROTEIN"/>
    <property type="match status" value="1"/>
</dbReference>
<feature type="region of interest" description="Disordered" evidence="5">
    <location>
        <begin position="1263"/>
        <end position="1294"/>
    </location>
</feature>
<dbReference type="GO" id="GO:0000930">
    <property type="term" value="C:gamma-tubulin complex"/>
    <property type="evidence" value="ECO:0007669"/>
    <property type="project" value="TreeGrafter"/>
</dbReference>
<dbReference type="OMA" id="YYLDFIC"/>
<dbReference type="RefSeq" id="XP_001614551.1">
    <property type="nucleotide sequence ID" value="XM_001614501.1"/>
</dbReference>
<dbReference type="FunCoup" id="A5K7R5">
    <property type="interactions" value="759"/>
</dbReference>
<feature type="region of interest" description="Disordered" evidence="5">
    <location>
        <begin position="1430"/>
        <end position="1454"/>
    </location>
</feature>
<sequence>MKVMRPSSLHHGGPQRDSSNLSLVTLIDEWSCIEAKSYPVKDANVLRRIRFEIKKFIYANVLHKTRENFLLFQTFYSYRYDYGVAYVGNQHAFERCAGGGDWYGVLRRHYKKGGGVEEAAEGEAEEDAEEPSGEASGEASHVTSLFCNGRTANDGLANRSSYAHSSDLSMTGDAFHLGGTHGRDKLSPQLYTCMISCCLVLLERRCYLEFICLYLYVKAYFSLDSLPVGKGAILKLTSHESFLNVLLLLSDLTSPRSSNGGGSHFKRGRQPTGDPSFHLTQGEKKDMYSLKKFEEDLLIRNVSKFSYNVLFLLNVKINFHQLNYNLDADVYDPLCRFVTSFGDAFTSRFVARLNELDGLTLKCGRHIWGGSYSEGADGVGSVIPIGRGHSGGSPTWGAAGLASGNYPTLLHPNGGDISTHQSGGIFTHFTNRKETSGGTSPLHSLCVPQLSAKEACYYNISLFDGGDVSGGEVVSGGEMTSNGVITCNARFMNSRGEISPAALPPGGSHPQSALTLREADIYQEEEPCNSEREAITMCTYVIGNNAKKTTNEEEKYLLTDLKERSWRGIRSSSNGRTTAAELPYLWHKSYANDTCSLKEIEQKKKKKKKYKTHFLSIINSIYVTLHKNIICSLNSRIEEYRFFSLKRFFHFISKNESWGGEKGELLTTCKHEIVACLLGHESPSFFSRHTIGGRARRGKPKWKDAPQVKRNHLNRFRRGNIYISKNYLCVNRGVAFWLDKKKEETFRLRFEPFRNLFSSPFYQRYFHLFLFFARVGTLVRYVQAFVRVFTGVLDGGSGDSGGDSGSGGSSRGGRHEEDTIPVGDVFSTFVNAVAKYLHVYAEQIRRAILHGNANTPLDIYGNVKRHTECIELLAFLCSSYTHEKEEVFRKRYFVFYNPPPDGTISSSLKQVAEYNALLNAVYGLSHSPRGGGTDVHGDGKVHGEGEGEDRLLHGNRVKRSLRGDRADLFVFPRGSELLSYVYRYYYLFLSSRRKHLAKMCRFLFLRVVKPLLHFLYAYVFLGVNRDVHYEYIISKRAARTFFFALHKGVRYYERGCLRADSLLSLPVFLKYAIGVVHRAGELSRILRSLSEEDFQLAIPKVSSGKSRVAKKKKKKKKITQMDKEVCESGNQVGSEKEADLPHLLCSSSTATIEHFFHLQTNPSYKKRRRPSERFENVFIELWNDEERANLVFSRTRRNIRKRLQRYVRSFRSALSRSAAPTRSGSTNRDDITLRRGDVHVEGASRGGALHTCRLTKSVKLRVIAKRGGKSGSKQRGSRQRGSRQSGSRQRGSIQLSSMQLSGIQLSGIQLSGIQLSGIQLSSRHRYRRDATAKGRADDSSDRISDESSFPPSDDTTASSHGGGGAWREVPSKWHHVRCAVGNGRSGGGGGEIGISCSQSGPFTPLSLAANTLLDEGAPPEERRALATFRIDYEDDGGKPSSSVPLGRRPNCRHAPAGDAADFTQLVHHRENERGSYPGGGDHPCDLLQNHGMESGLAPPKGASQKMEIKSISYFLYRNVYVPIEEHYDNVNRILVGSFLLSHNLLAFVCLLKSTMFLETEEKHRVFSSLLRSKKGGRGASSLSSHPLEDSPYERHASINAYTSEIAQLRTRQSKLLHHRVDSHCHTDSNIATQFAHIQVHIEVPHSLGIFFDEQVVSCYVSVYKLTALLYFTRQSLNGIFEKFRRLSKPLVYRYSEGSVGGEEEERRKKKKGGTTTHFRASDFKYMHVINSIARGNASSEGEKPSGEEPPPRNCHLSRNTCNARLTGERFFSIGLDEQFIRHPSICKFVSHAKILSDVLKDLNQIRTEMDFLLGNIHDYIIHTNILRSYFFFFNNVLKIGRFSALIEFHRSLAEHLHHFAFLSPQFLSLNRVITNLVNLVHVFRRIMDCFSWVDADVDAQEPVNFSQSFQEHTKQLERTIILLTSAHVQEFIGAFYASRNELVVHVRAFRGGPLGSIYDRFFFNGFYARVLGEDAV</sequence>
<name>A5K7R5_PLAVS</name>
<dbReference type="GO" id="GO:0007020">
    <property type="term" value="P:microtubule nucleation"/>
    <property type="evidence" value="ECO:0007669"/>
    <property type="project" value="InterPro"/>
</dbReference>
<evidence type="ECO:0000256" key="4">
    <source>
        <dbReference type="ARBA" id="ARBA00023212"/>
    </source>
</evidence>
<dbReference type="GO" id="GO:0043015">
    <property type="term" value="F:gamma-tubulin binding"/>
    <property type="evidence" value="ECO:0007669"/>
    <property type="project" value="InterPro"/>
</dbReference>
<dbReference type="GO" id="GO:0051011">
    <property type="term" value="F:microtubule minus-end binding"/>
    <property type="evidence" value="ECO:0007669"/>
    <property type="project" value="TreeGrafter"/>
</dbReference>
<dbReference type="GO" id="GO:0005874">
    <property type="term" value="C:microtubule"/>
    <property type="evidence" value="ECO:0007669"/>
    <property type="project" value="UniProtKB-KW"/>
</dbReference>
<feature type="region of interest" description="Disordered" evidence="5">
    <location>
        <begin position="116"/>
        <end position="137"/>
    </location>
</feature>
<dbReference type="PhylomeDB" id="A5K7R5"/>
<feature type="region of interest" description="Disordered" evidence="5">
    <location>
        <begin position="1471"/>
        <end position="1501"/>
    </location>
</feature>
<evidence type="ECO:0000256" key="1">
    <source>
        <dbReference type="ARBA" id="ARBA00004245"/>
    </source>
</evidence>
<organism evidence="6 7">
    <name type="scientific">Plasmodium vivax (strain Salvador I)</name>
    <dbReference type="NCBI Taxonomy" id="126793"/>
    <lineage>
        <taxon>Eukaryota</taxon>
        <taxon>Sar</taxon>
        <taxon>Alveolata</taxon>
        <taxon>Apicomplexa</taxon>
        <taxon>Aconoidasida</taxon>
        <taxon>Haemosporida</taxon>
        <taxon>Plasmodiidae</taxon>
        <taxon>Plasmodium</taxon>
        <taxon>Plasmodium (Plasmodium)</taxon>
    </lineage>
</organism>
<dbReference type="STRING" id="126793.A5K7R5"/>
<evidence type="ECO:0000256" key="2">
    <source>
        <dbReference type="ARBA" id="ARBA00022490"/>
    </source>
</evidence>
<dbReference type="KEGG" id="pvx:PVX_095425"/>
<dbReference type="InParanoid" id="A5K7R5"/>
<dbReference type="GO" id="GO:0051225">
    <property type="term" value="P:spindle assembly"/>
    <property type="evidence" value="ECO:0007669"/>
    <property type="project" value="TreeGrafter"/>
</dbReference>
<protein>
    <submittedName>
        <fullName evidence="6">Uncharacterized protein</fullName>
    </submittedName>
</protein>
<feature type="compositionally biased region" description="Low complexity" evidence="5">
    <location>
        <begin position="1282"/>
        <end position="1292"/>
    </location>
</feature>
<reference evidence="6 7" key="1">
    <citation type="journal article" date="2008" name="Nature">
        <title>Comparative genomics of the neglected human malaria parasite Plasmodium vivax.</title>
        <authorList>
            <person name="Carlton J.M."/>
            <person name="Adams J.H."/>
            <person name="Silva J.C."/>
            <person name="Bidwell S.L."/>
            <person name="Lorenzi H."/>
            <person name="Caler E."/>
            <person name="Crabtree J."/>
            <person name="Angiuoli S.V."/>
            <person name="Merino E.F."/>
            <person name="Amedeo P."/>
            <person name="Cheng Q."/>
            <person name="Coulson R.M."/>
            <person name="Crabb B.S."/>
            <person name="Del Portillo H.A."/>
            <person name="Essien K."/>
            <person name="Feldblyum T.V."/>
            <person name="Fernandez-Becerra C."/>
            <person name="Gilson P.R."/>
            <person name="Gueye A.H."/>
            <person name="Guo X."/>
            <person name="Kang'a S."/>
            <person name="Kooij T.W."/>
            <person name="Korsinczky M."/>
            <person name="Meyer E.V."/>
            <person name="Nene V."/>
            <person name="Paulsen I."/>
            <person name="White O."/>
            <person name="Ralph S.A."/>
            <person name="Ren Q."/>
            <person name="Sargeant T.J."/>
            <person name="Salzberg S.L."/>
            <person name="Stoeckert C.J."/>
            <person name="Sullivan S.A."/>
            <person name="Yamamoto M.M."/>
            <person name="Hoffman S.L."/>
            <person name="Wortman J.R."/>
            <person name="Gardner M.J."/>
            <person name="Galinski M.R."/>
            <person name="Barnwell J.W."/>
            <person name="Fraser-Liggett C.M."/>
        </authorList>
    </citation>
    <scope>NUCLEOTIDE SEQUENCE [LARGE SCALE GENOMIC DNA]</scope>
    <source>
        <strain evidence="6 7">Salvador I</strain>
    </source>
</reference>
<evidence type="ECO:0000256" key="5">
    <source>
        <dbReference type="SAM" id="MobiDB-lite"/>
    </source>
</evidence>
<proteinExistence type="predicted"/>
<dbReference type="InterPro" id="IPR007259">
    <property type="entry name" value="GCP"/>
</dbReference>
<evidence type="ECO:0000313" key="7">
    <source>
        <dbReference type="Proteomes" id="UP000008333"/>
    </source>
</evidence>
<keyword evidence="7" id="KW-1185">Reference proteome</keyword>
<feature type="compositionally biased region" description="Polar residues" evidence="5">
    <location>
        <begin position="1349"/>
        <end position="1359"/>
    </location>
</feature>
<dbReference type="GO" id="GO:0000922">
    <property type="term" value="C:spindle pole"/>
    <property type="evidence" value="ECO:0007669"/>
    <property type="project" value="InterPro"/>
</dbReference>
<accession>A5K7R5</accession>
<feature type="compositionally biased region" description="Basic and acidic residues" evidence="5">
    <location>
        <begin position="1740"/>
        <end position="1750"/>
    </location>
</feature>
<comment type="caution">
    <text evidence="6">The sequence shown here is derived from an EMBL/GenBank/DDBJ whole genome shotgun (WGS) entry which is preliminary data.</text>
</comment>
<feature type="region of interest" description="Disordered" evidence="5">
    <location>
        <begin position="256"/>
        <end position="280"/>
    </location>
</feature>
<feature type="compositionally biased region" description="Basic and acidic residues" evidence="5">
    <location>
        <begin position="1328"/>
        <end position="1345"/>
    </location>
</feature>
<dbReference type="GO" id="GO:0031122">
    <property type="term" value="P:cytoplasmic microtubule organization"/>
    <property type="evidence" value="ECO:0007669"/>
    <property type="project" value="TreeGrafter"/>
</dbReference>
<evidence type="ECO:0000256" key="3">
    <source>
        <dbReference type="ARBA" id="ARBA00022701"/>
    </source>
</evidence>
<feature type="region of interest" description="Disordered" evidence="5">
    <location>
        <begin position="798"/>
        <end position="819"/>
    </location>
</feature>
<comment type="subcellular location">
    <subcellularLocation>
        <location evidence="1">Cytoplasm</location>
        <location evidence="1">Cytoskeleton</location>
    </subcellularLocation>
</comment>
<keyword evidence="3" id="KW-0493">Microtubule</keyword>
<dbReference type="GO" id="GO:0000278">
    <property type="term" value="P:mitotic cell cycle"/>
    <property type="evidence" value="ECO:0007669"/>
    <property type="project" value="TreeGrafter"/>
</dbReference>
<feature type="compositionally biased region" description="Gly residues" evidence="5">
    <location>
        <begin position="798"/>
        <end position="811"/>
    </location>
</feature>
<dbReference type="GO" id="GO:0051321">
    <property type="term" value="P:meiotic cell cycle"/>
    <property type="evidence" value="ECO:0007669"/>
    <property type="project" value="TreeGrafter"/>
</dbReference>
<feature type="region of interest" description="Disordered" evidence="5">
    <location>
        <begin position="1321"/>
        <end position="1368"/>
    </location>
</feature>
<dbReference type="GeneID" id="5473840"/>